<gene>
    <name evidence="1" type="ORF">PoB_007483700</name>
</gene>
<reference evidence="1 2" key="1">
    <citation type="journal article" date="2021" name="Elife">
        <title>Chloroplast acquisition without the gene transfer in kleptoplastic sea slugs, Plakobranchus ocellatus.</title>
        <authorList>
            <person name="Maeda T."/>
            <person name="Takahashi S."/>
            <person name="Yoshida T."/>
            <person name="Shimamura S."/>
            <person name="Takaki Y."/>
            <person name="Nagai Y."/>
            <person name="Toyoda A."/>
            <person name="Suzuki Y."/>
            <person name="Arimoto A."/>
            <person name="Ishii H."/>
            <person name="Satoh N."/>
            <person name="Nishiyama T."/>
            <person name="Hasebe M."/>
            <person name="Maruyama T."/>
            <person name="Minagawa J."/>
            <person name="Obokata J."/>
            <person name="Shigenobu S."/>
        </authorList>
    </citation>
    <scope>NUCLEOTIDE SEQUENCE [LARGE SCALE GENOMIC DNA]</scope>
</reference>
<sequence>MFSGSRDRDAKIRLQTDVRQVPETVSSHGDLQFCQISTELGIQRCSPSPMTKRLTLIYQGSSQGHSDIVQISKGVLSLKTVLNRVVTNLRNPASWERGSR</sequence>
<dbReference type="EMBL" id="BLXT01008388">
    <property type="protein sequence ID" value="GFO48332.1"/>
    <property type="molecule type" value="Genomic_DNA"/>
</dbReference>
<name>A0AAV4DVL4_9GAST</name>
<accession>A0AAV4DVL4</accession>
<evidence type="ECO:0000313" key="2">
    <source>
        <dbReference type="Proteomes" id="UP000735302"/>
    </source>
</evidence>
<evidence type="ECO:0000313" key="1">
    <source>
        <dbReference type="EMBL" id="GFO48332.1"/>
    </source>
</evidence>
<keyword evidence="2" id="KW-1185">Reference proteome</keyword>
<dbReference type="AlphaFoldDB" id="A0AAV4DVL4"/>
<comment type="caution">
    <text evidence="1">The sequence shown here is derived from an EMBL/GenBank/DDBJ whole genome shotgun (WGS) entry which is preliminary data.</text>
</comment>
<protein>
    <submittedName>
        <fullName evidence="1">Uncharacterized protein</fullName>
    </submittedName>
</protein>
<organism evidence="1 2">
    <name type="scientific">Plakobranchus ocellatus</name>
    <dbReference type="NCBI Taxonomy" id="259542"/>
    <lineage>
        <taxon>Eukaryota</taxon>
        <taxon>Metazoa</taxon>
        <taxon>Spiralia</taxon>
        <taxon>Lophotrochozoa</taxon>
        <taxon>Mollusca</taxon>
        <taxon>Gastropoda</taxon>
        <taxon>Heterobranchia</taxon>
        <taxon>Euthyneura</taxon>
        <taxon>Panpulmonata</taxon>
        <taxon>Sacoglossa</taxon>
        <taxon>Placobranchoidea</taxon>
        <taxon>Plakobranchidae</taxon>
        <taxon>Plakobranchus</taxon>
    </lineage>
</organism>
<proteinExistence type="predicted"/>
<dbReference type="Proteomes" id="UP000735302">
    <property type="component" value="Unassembled WGS sequence"/>
</dbReference>